<protein>
    <submittedName>
        <fullName evidence="1">Uncharacterized protein</fullName>
    </submittedName>
</protein>
<proteinExistence type="predicted"/>
<dbReference type="InParanoid" id="A0A1B6P945"/>
<gene>
    <name evidence="1" type="ORF">SORBI_3009G150300</name>
</gene>
<reference evidence="1 2" key="1">
    <citation type="journal article" date="2009" name="Nature">
        <title>The Sorghum bicolor genome and the diversification of grasses.</title>
        <authorList>
            <person name="Paterson A.H."/>
            <person name="Bowers J.E."/>
            <person name="Bruggmann R."/>
            <person name="Dubchak I."/>
            <person name="Grimwood J."/>
            <person name="Gundlach H."/>
            <person name="Haberer G."/>
            <person name="Hellsten U."/>
            <person name="Mitros T."/>
            <person name="Poliakov A."/>
            <person name="Schmutz J."/>
            <person name="Spannagl M."/>
            <person name="Tang H."/>
            <person name="Wang X."/>
            <person name="Wicker T."/>
            <person name="Bharti A.K."/>
            <person name="Chapman J."/>
            <person name="Feltus F.A."/>
            <person name="Gowik U."/>
            <person name="Grigoriev I.V."/>
            <person name="Lyons E."/>
            <person name="Maher C.A."/>
            <person name="Martis M."/>
            <person name="Narechania A."/>
            <person name="Otillar R.P."/>
            <person name="Penning B.W."/>
            <person name="Salamov A.A."/>
            <person name="Wang Y."/>
            <person name="Zhang L."/>
            <person name="Carpita N.C."/>
            <person name="Freeling M."/>
            <person name="Gingle A.R."/>
            <person name="Hash C.T."/>
            <person name="Keller B."/>
            <person name="Klein P."/>
            <person name="Kresovich S."/>
            <person name="McCann M.C."/>
            <person name="Ming R."/>
            <person name="Peterson D.G."/>
            <person name="Mehboob-ur-Rahman"/>
            <person name="Ware D."/>
            <person name="Westhoff P."/>
            <person name="Mayer K.F."/>
            <person name="Messing J."/>
            <person name="Rokhsar D.S."/>
        </authorList>
    </citation>
    <scope>NUCLEOTIDE SEQUENCE [LARGE SCALE GENOMIC DNA]</scope>
    <source>
        <strain evidence="2">cv. BTx623</strain>
    </source>
</reference>
<keyword evidence="2" id="KW-1185">Reference proteome</keyword>
<sequence length="62" mass="7726">MLKNWAMLMNFVKLILNMKTQQVDTRKASFQWLDQAKRKQENNVWLFYLHPERHNKRAEFFL</sequence>
<reference evidence="2" key="2">
    <citation type="journal article" date="2018" name="Plant J.">
        <title>The Sorghum bicolor reference genome: improved assembly, gene annotations, a transcriptome atlas, and signatures of genome organization.</title>
        <authorList>
            <person name="McCormick R.F."/>
            <person name="Truong S.K."/>
            <person name="Sreedasyam A."/>
            <person name="Jenkins J."/>
            <person name="Shu S."/>
            <person name="Sims D."/>
            <person name="Kennedy M."/>
            <person name="Amirebrahimi M."/>
            <person name="Weers B.D."/>
            <person name="McKinley B."/>
            <person name="Mattison A."/>
            <person name="Morishige D.T."/>
            <person name="Grimwood J."/>
            <person name="Schmutz J."/>
            <person name="Mullet J.E."/>
        </authorList>
    </citation>
    <scope>NUCLEOTIDE SEQUENCE [LARGE SCALE GENOMIC DNA]</scope>
    <source>
        <strain evidence="2">cv. BTx623</strain>
    </source>
</reference>
<dbReference type="EMBL" id="CM000768">
    <property type="protein sequence ID" value="KXG22081.1"/>
    <property type="molecule type" value="Genomic_DNA"/>
</dbReference>
<evidence type="ECO:0000313" key="2">
    <source>
        <dbReference type="Proteomes" id="UP000000768"/>
    </source>
</evidence>
<dbReference type="Gramene" id="KXG22081">
    <property type="protein sequence ID" value="KXG22081"/>
    <property type="gene ID" value="SORBI_3009G150300"/>
</dbReference>
<evidence type="ECO:0000313" key="1">
    <source>
        <dbReference type="EMBL" id="KXG22081.1"/>
    </source>
</evidence>
<organism evidence="1 2">
    <name type="scientific">Sorghum bicolor</name>
    <name type="common">Sorghum</name>
    <name type="synonym">Sorghum vulgare</name>
    <dbReference type="NCBI Taxonomy" id="4558"/>
    <lineage>
        <taxon>Eukaryota</taxon>
        <taxon>Viridiplantae</taxon>
        <taxon>Streptophyta</taxon>
        <taxon>Embryophyta</taxon>
        <taxon>Tracheophyta</taxon>
        <taxon>Spermatophyta</taxon>
        <taxon>Magnoliopsida</taxon>
        <taxon>Liliopsida</taxon>
        <taxon>Poales</taxon>
        <taxon>Poaceae</taxon>
        <taxon>PACMAD clade</taxon>
        <taxon>Panicoideae</taxon>
        <taxon>Andropogonodae</taxon>
        <taxon>Andropogoneae</taxon>
        <taxon>Sorghinae</taxon>
        <taxon>Sorghum</taxon>
    </lineage>
</organism>
<dbReference type="AlphaFoldDB" id="A0A1B6P945"/>
<name>A0A1B6P945_SORBI</name>
<dbReference type="Proteomes" id="UP000000768">
    <property type="component" value="Chromosome 9"/>
</dbReference>
<accession>A0A1B6P945</accession>